<evidence type="ECO:0000256" key="2">
    <source>
        <dbReference type="SAM" id="Phobius"/>
    </source>
</evidence>
<protein>
    <recommendedName>
        <fullName evidence="1">Small integral membrane protein 14</fullName>
    </recommendedName>
</protein>
<dbReference type="PANTHER" id="PTHR31019">
    <property type="entry name" value="SMALL INTEGRAL MEMBRANE PROTEIN 14"/>
    <property type="match status" value="1"/>
</dbReference>
<keyword evidence="2" id="KW-0472">Membrane</keyword>
<dbReference type="WBParaSite" id="ECPE_0000193301-mRNA-1">
    <property type="protein sequence ID" value="ECPE_0000193301-mRNA-1"/>
    <property type="gene ID" value="ECPE_0000193301"/>
</dbReference>
<name>A0A183A4P8_9TREM</name>
<keyword evidence="2" id="KW-1133">Transmembrane helix</keyword>
<dbReference type="PANTHER" id="PTHR31019:SF1">
    <property type="entry name" value="SMALL INTEGRAL MEMBRANE PROTEIN 14"/>
    <property type="match status" value="1"/>
</dbReference>
<sequence length="116" mass="12632">MGDNGDFDLCECINGHEAAMRRLLGMLRQSQAFCSDSSCVDDLTPVPRGDTNPLTMTYMIFAALMFAIIGIIFQARVGRNTDGKPRSGFSRVGIPISFCCFSISVPLCFCSCDSLN</sequence>
<dbReference type="GO" id="GO:0005783">
    <property type="term" value="C:endoplasmic reticulum"/>
    <property type="evidence" value="ECO:0007669"/>
    <property type="project" value="TreeGrafter"/>
</dbReference>
<keyword evidence="4" id="KW-1185">Reference proteome</keyword>
<dbReference type="Pfam" id="PF11027">
    <property type="entry name" value="DUF2615"/>
    <property type="match status" value="1"/>
</dbReference>
<dbReference type="InterPro" id="IPR020309">
    <property type="entry name" value="Smim-14"/>
</dbReference>
<evidence type="ECO:0000256" key="1">
    <source>
        <dbReference type="ARBA" id="ARBA00017902"/>
    </source>
</evidence>
<proteinExistence type="predicted"/>
<dbReference type="OrthoDB" id="10054061at2759"/>
<dbReference type="AlphaFoldDB" id="A0A183A4P8"/>
<feature type="transmembrane region" description="Helical" evidence="2">
    <location>
        <begin position="56"/>
        <end position="77"/>
    </location>
</feature>
<reference evidence="3 4" key="2">
    <citation type="submission" date="2018-11" db="EMBL/GenBank/DDBJ databases">
        <authorList>
            <consortium name="Pathogen Informatics"/>
        </authorList>
    </citation>
    <scope>NUCLEOTIDE SEQUENCE [LARGE SCALE GENOMIC DNA]</scope>
    <source>
        <strain evidence="3 4">Egypt</strain>
    </source>
</reference>
<gene>
    <name evidence="3" type="ORF">ECPE_LOCUS1933</name>
</gene>
<evidence type="ECO:0000313" key="5">
    <source>
        <dbReference type="WBParaSite" id="ECPE_0000193301-mRNA-1"/>
    </source>
</evidence>
<evidence type="ECO:0000313" key="4">
    <source>
        <dbReference type="Proteomes" id="UP000272942"/>
    </source>
</evidence>
<accession>A0A183A4P8</accession>
<feature type="transmembrane region" description="Helical" evidence="2">
    <location>
        <begin position="89"/>
        <end position="107"/>
    </location>
</feature>
<keyword evidence="2" id="KW-0812">Transmembrane</keyword>
<reference evidence="5" key="1">
    <citation type="submission" date="2016-06" db="UniProtKB">
        <authorList>
            <consortium name="WormBaseParasite"/>
        </authorList>
    </citation>
    <scope>IDENTIFICATION</scope>
</reference>
<evidence type="ECO:0000313" key="3">
    <source>
        <dbReference type="EMBL" id="VDP49907.1"/>
    </source>
</evidence>
<dbReference type="EMBL" id="UZAN01019468">
    <property type="protein sequence ID" value="VDP49907.1"/>
    <property type="molecule type" value="Genomic_DNA"/>
</dbReference>
<organism evidence="5">
    <name type="scientific">Echinostoma caproni</name>
    <dbReference type="NCBI Taxonomy" id="27848"/>
    <lineage>
        <taxon>Eukaryota</taxon>
        <taxon>Metazoa</taxon>
        <taxon>Spiralia</taxon>
        <taxon>Lophotrochozoa</taxon>
        <taxon>Platyhelminthes</taxon>
        <taxon>Trematoda</taxon>
        <taxon>Digenea</taxon>
        <taxon>Plagiorchiida</taxon>
        <taxon>Echinostomata</taxon>
        <taxon>Echinostomatoidea</taxon>
        <taxon>Echinostomatidae</taxon>
        <taxon>Echinostoma</taxon>
    </lineage>
</organism>
<dbReference type="Proteomes" id="UP000272942">
    <property type="component" value="Unassembled WGS sequence"/>
</dbReference>